<organism evidence="2 3">
    <name type="scientific">Terfezia boudieri ATCC MYA-4762</name>
    <dbReference type="NCBI Taxonomy" id="1051890"/>
    <lineage>
        <taxon>Eukaryota</taxon>
        <taxon>Fungi</taxon>
        <taxon>Dikarya</taxon>
        <taxon>Ascomycota</taxon>
        <taxon>Pezizomycotina</taxon>
        <taxon>Pezizomycetes</taxon>
        <taxon>Pezizales</taxon>
        <taxon>Pezizaceae</taxon>
        <taxon>Terfezia</taxon>
    </lineage>
</organism>
<protein>
    <submittedName>
        <fullName evidence="2">Uncharacterized protein</fullName>
    </submittedName>
</protein>
<dbReference type="InParanoid" id="A0A3N4LIM1"/>
<evidence type="ECO:0000313" key="2">
    <source>
        <dbReference type="EMBL" id="RPB20491.1"/>
    </source>
</evidence>
<evidence type="ECO:0000313" key="3">
    <source>
        <dbReference type="Proteomes" id="UP000267821"/>
    </source>
</evidence>
<dbReference type="Proteomes" id="UP000267821">
    <property type="component" value="Unassembled WGS sequence"/>
</dbReference>
<proteinExistence type="predicted"/>
<feature type="compositionally biased region" description="Low complexity" evidence="1">
    <location>
        <begin position="1"/>
        <end position="42"/>
    </location>
</feature>
<feature type="compositionally biased region" description="Basic residues" evidence="1">
    <location>
        <begin position="122"/>
        <end position="131"/>
    </location>
</feature>
<dbReference type="EMBL" id="ML121571">
    <property type="protein sequence ID" value="RPB20491.1"/>
    <property type="molecule type" value="Genomic_DNA"/>
</dbReference>
<evidence type="ECO:0000256" key="1">
    <source>
        <dbReference type="SAM" id="MobiDB-lite"/>
    </source>
</evidence>
<sequence>MKKLLSTLGLDSLLPPYSRISPFSSPHHSRPSSPTTTSQRSSSRSHSRASSRASTKQGNSPTPSGPTNPDIADLKSATDWEYPASPFTQQQSSPRPVPFREHSSSSIVTIKVPTPPQQGKQGRARSRARCGVRKGRVEVQVQVPEIRISNIGCGEKGKVKGREKEGKAADATPRTNVNQGCVWRYRQHRGVLIQVDGTEYKNAGMWEDLTNAGVTGVKISMKWSVFGGVDAMTEVDRLNDIISTAKSYGLGVLLEHIHPQPRDVSADTPLAKFAEEVLRRHENIIGVELSLADAGEVVFKRNLKIWSGVLSRYNLPIYVPVYVGSGEVREWMEWVKKMGNGVVMNVVLDSGAEPLKGLGLGKGVDWVLTTQDKTVWEKVREEGVQTWDGFAGCWVSKDDVSFGHEERTMTGEEILICAGRVKGELQSGAVRDWVERRGDEGREAFEQGWEAGFSDAVGFWRGVGVKGGSGEAVGLGLINMDSVYGDGGGACAGESGGARIGCLEGWIGRRVRGWVDAKGEPEREGKEVRGVREFAEGVRCGVGAFEREIIATRRLCE</sequence>
<reference evidence="2 3" key="1">
    <citation type="journal article" date="2018" name="Nat. Ecol. Evol.">
        <title>Pezizomycetes genomes reveal the molecular basis of ectomycorrhizal truffle lifestyle.</title>
        <authorList>
            <person name="Murat C."/>
            <person name="Payen T."/>
            <person name="Noel B."/>
            <person name="Kuo A."/>
            <person name="Morin E."/>
            <person name="Chen J."/>
            <person name="Kohler A."/>
            <person name="Krizsan K."/>
            <person name="Balestrini R."/>
            <person name="Da Silva C."/>
            <person name="Montanini B."/>
            <person name="Hainaut M."/>
            <person name="Levati E."/>
            <person name="Barry K.W."/>
            <person name="Belfiori B."/>
            <person name="Cichocki N."/>
            <person name="Clum A."/>
            <person name="Dockter R.B."/>
            <person name="Fauchery L."/>
            <person name="Guy J."/>
            <person name="Iotti M."/>
            <person name="Le Tacon F."/>
            <person name="Lindquist E.A."/>
            <person name="Lipzen A."/>
            <person name="Malagnac F."/>
            <person name="Mello A."/>
            <person name="Molinier V."/>
            <person name="Miyauchi S."/>
            <person name="Poulain J."/>
            <person name="Riccioni C."/>
            <person name="Rubini A."/>
            <person name="Sitrit Y."/>
            <person name="Splivallo R."/>
            <person name="Traeger S."/>
            <person name="Wang M."/>
            <person name="Zifcakova L."/>
            <person name="Wipf D."/>
            <person name="Zambonelli A."/>
            <person name="Paolocci F."/>
            <person name="Nowrousian M."/>
            <person name="Ottonello S."/>
            <person name="Baldrian P."/>
            <person name="Spatafora J.W."/>
            <person name="Henrissat B."/>
            <person name="Nagy L.G."/>
            <person name="Aury J.M."/>
            <person name="Wincker P."/>
            <person name="Grigoriev I.V."/>
            <person name="Bonfante P."/>
            <person name="Martin F.M."/>
        </authorList>
    </citation>
    <scope>NUCLEOTIDE SEQUENCE [LARGE SCALE GENOMIC DNA]</scope>
    <source>
        <strain evidence="2 3">ATCC MYA-4762</strain>
    </source>
</reference>
<name>A0A3N4LIM1_9PEZI</name>
<gene>
    <name evidence="2" type="ORF">L211DRAFT_852333</name>
</gene>
<feature type="region of interest" description="Disordered" evidence="1">
    <location>
        <begin position="1"/>
        <end position="131"/>
    </location>
</feature>
<keyword evidence="3" id="KW-1185">Reference proteome</keyword>
<accession>A0A3N4LIM1</accession>
<feature type="compositionally biased region" description="Polar residues" evidence="1">
    <location>
        <begin position="56"/>
        <end position="67"/>
    </location>
</feature>
<dbReference type="OrthoDB" id="10374011at2759"/>
<dbReference type="AlphaFoldDB" id="A0A3N4LIM1"/>